<protein>
    <submittedName>
        <fullName evidence="1">Uncharacterized protein</fullName>
    </submittedName>
</protein>
<sequence length="90" mass="10046">MVALSILIKEIKKKLTLDRPATYQIKVPGKLDESWSEWTGSMTITVESEGDGLPVTSLTGSFDQAALQGLLRRLYSLRLPLISVNWLEVK</sequence>
<reference evidence="1" key="1">
    <citation type="journal article" date="2014" name="Front. Microbiol.">
        <title>High frequency of phylogenetically diverse reductive dehalogenase-homologous genes in deep subseafloor sedimentary metagenomes.</title>
        <authorList>
            <person name="Kawai M."/>
            <person name="Futagami T."/>
            <person name="Toyoda A."/>
            <person name="Takaki Y."/>
            <person name="Nishi S."/>
            <person name="Hori S."/>
            <person name="Arai W."/>
            <person name="Tsubouchi T."/>
            <person name="Morono Y."/>
            <person name="Uchiyama I."/>
            <person name="Ito T."/>
            <person name="Fujiyama A."/>
            <person name="Inagaki F."/>
            <person name="Takami H."/>
        </authorList>
    </citation>
    <scope>NUCLEOTIDE SEQUENCE</scope>
    <source>
        <strain evidence="1">Expedition CK06-06</strain>
    </source>
</reference>
<name>X0RSY0_9ZZZZ</name>
<dbReference type="AlphaFoldDB" id="X0RSY0"/>
<proteinExistence type="predicted"/>
<gene>
    <name evidence="1" type="ORF">S01H1_07846</name>
</gene>
<evidence type="ECO:0000313" key="1">
    <source>
        <dbReference type="EMBL" id="GAF71878.1"/>
    </source>
</evidence>
<dbReference type="EMBL" id="BARS01004025">
    <property type="protein sequence ID" value="GAF71878.1"/>
    <property type="molecule type" value="Genomic_DNA"/>
</dbReference>
<comment type="caution">
    <text evidence="1">The sequence shown here is derived from an EMBL/GenBank/DDBJ whole genome shotgun (WGS) entry which is preliminary data.</text>
</comment>
<organism evidence="1">
    <name type="scientific">marine sediment metagenome</name>
    <dbReference type="NCBI Taxonomy" id="412755"/>
    <lineage>
        <taxon>unclassified sequences</taxon>
        <taxon>metagenomes</taxon>
        <taxon>ecological metagenomes</taxon>
    </lineage>
</organism>
<accession>X0RSY0</accession>